<protein>
    <submittedName>
        <fullName evidence="2">Uncharacterized protein</fullName>
    </submittedName>
</protein>
<name>A0A644WU46_9ZZZZ</name>
<sequence length="87" mass="9879">MPLVNKYILILSFIVYVLFMIKAVFIAGKARKINPAITSVEFIKSKDPEIKELFRKAGLLIVIGFCQVIFCTIVVIIINTITGNFEW</sequence>
<feature type="transmembrane region" description="Helical" evidence="1">
    <location>
        <begin position="6"/>
        <end position="25"/>
    </location>
</feature>
<accession>A0A644WU46</accession>
<organism evidence="2">
    <name type="scientific">bioreactor metagenome</name>
    <dbReference type="NCBI Taxonomy" id="1076179"/>
    <lineage>
        <taxon>unclassified sequences</taxon>
        <taxon>metagenomes</taxon>
        <taxon>ecological metagenomes</taxon>
    </lineage>
</organism>
<proteinExistence type="predicted"/>
<dbReference type="AlphaFoldDB" id="A0A644WU46"/>
<evidence type="ECO:0000313" key="2">
    <source>
        <dbReference type="EMBL" id="MPM07410.1"/>
    </source>
</evidence>
<feature type="transmembrane region" description="Helical" evidence="1">
    <location>
        <begin position="59"/>
        <end position="81"/>
    </location>
</feature>
<reference evidence="2" key="1">
    <citation type="submission" date="2019-08" db="EMBL/GenBank/DDBJ databases">
        <authorList>
            <person name="Kucharzyk K."/>
            <person name="Murdoch R.W."/>
            <person name="Higgins S."/>
            <person name="Loffler F."/>
        </authorList>
    </citation>
    <scope>NUCLEOTIDE SEQUENCE</scope>
</reference>
<dbReference type="EMBL" id="VSSQ01001332">
    <property type="protein sequence ID" value="MPM07410.1"/>
    <property type="molecule type" value="Genomic_DNA"/>
</dbReference>
<keyword evidence="1" id="KW-1133">Transmembrane helix</keyword>
<keyword evidence="1" id="KW-0472">Membrane</keyword>
<gene>
    <name evidence="2" type="ORF">SDC9_53716</name>
</gene>
<comment type="caution">
    <text evidence="2">The sequence shown here is derived from an EMBL/GenBank/DDBJ whole genome shotgun (WGS) entry which is preliminary data.</text>
</comment>
<evidence type="ECO:0000256" key="1">
    <source>
        <dbReference type="SAM" id="Phobius"/>
    </source>
</evidence>
<keyword evidence="1" id="KW-0812">Transmembrane</keyword>